<protein>
    <submittedName>
        <fullName evidence="1">Uncharacterized protein</fullName>
    </submittedName>
</protein>
<evidence type="ECO:0000313" key="2">
    <source>
        <dbReference type="Proteomes" id="UP000693946"/>
    </source>
</evidence>
<sequence>MEYMSTDLYINERRIHWKRNCKMPNGVQQRSSLHPDEIQETGSYEYRKRSGAMRVTAKTDNKHCIVTSQRVVKNSTTNKGGDQHCQVKTDISDNCERHLKKAGLKGCISAKKKNNTTRDMSGQKHTKM</sequence>
<proteinExistence type="predicted"/>
<keyword evidence="2" id="KW-1185">Reference proteome</keyword>
<evidence type="ECO:0000313" key="1">
    <source>
        <dbReference type="EMBL" id="KAG7520243.1"/>
    </source>
</evidence>
<comment type="caution">
    <text evidence="1">The sequence shown here is derived from an EMBL/GenBank/DDBJ whole genome shotgun (WGS) entry which is preliminary data.</text>
</comment>
<gene>
    <name evidence="1" type="ORF">JOB18_025778</name>
</gene>
<dbReference type="Proteomes" id="UP000693946">
    <property type="component" value="Linkage Group LG11"/>
</dbReference>
<reference evidence="1 2" key="1">
    <citation type="journal article" date="2021" name="Sci. Rep.">
        <title>Chromosome anchoring in Senegalese sole (Solea senegalensis) reveals sex-associated markers and genome rearrangements in flatfish.</title>
        <authorList>
            <person name="Guerrero-Cozar I."/>
            <person name="Gomez-Garrido J."/>
            <person name="Berbel C."/>
            <person name="Martinez-Blanch J.F."/>
            <person name="Alioto T."/>
            <person name="Claros M.G."/>
            <person name="Gagnaire P.A."/>
            <person name="Manchado M."/>
        </authorList>
    </citation>
    <scope>NUCLEOTIDE SEQUENCE [LARGE SCALE GENOMIC DNA]</scope>
    <source>
        <strain evidence="1">Sse05_10M</strain>
    </source>
</reference>
<name>A0AAV6SUH6_SOLSE</name>
<dbReference type="EMBL" id="JAGKHQ010000003">
    <property type="protein sequence ID" value="KAG7520243.1"/>
    <property type="molecule type" value="Genomic_DNA"/>
</dbReference>
<dbReference type="AlphaFoldDB" id="A0AAV6SUH6"/>
<organism evidence="1 2">
    <name type="scientific">Solea senegalensis</name>
    <name type="common">Senegalese sole</name>
    <dbReference type="NCBI Taxonomy" id="28829"/>
    <lineage>
        <taxon>Eukaryota</taxon>
        <taxon>Metazoa</taxon>
        <taxon>Chordata</taxon>
        <taxon>Craniata</taxon>
        <taxon>Vertebrata</taxon>
        <taxon>Euteleostomi</taxon>
        <taxon>Actinopterygii</taxon>
        <taxon>Neopterygii</taxon>
        <taxon>Teleostei</taxon>
        <taxon>Neoteleostei</taxon>
        <taxon>Acanthomorphata</taxon>
        <taxon>Carangaria</taxon>
        <taxon>Pleuronectiformes</taxon>
        <taxon>Pleuronectoidei</taxon>
        <taxon>Soleidae</taxon>
        <taxon>Solea</taxon>
    </lineage>
</organism>
<accession>A0AAV6SUH6</accession>